<reference evidence="2 3" key="1">
    <citation type="journal article" date="2020" name="Nat. Commun.">
        <title>Genome of Tripterygium wilfordii and identification of cytochrome P450 involved in triptolide biosynthesis.</title>
        <authorList>
            <person name="Tu L."/>
            <person name="Su P."/>
            <person name="Zhang Z."/>
            <person name="Gao L."/>
            <person name="Wang J."/>
            <person name="Hu T."/>
            <person name="Zhou J."/>
            <person name="Zhang Y."/>
            <person name="Zhao Y."/>
            <person name="Liu Y."/>
            <person name="Song Y."/>
            <person name="Tong Y."/>
            <person name="Lu Y."/>
            <person name="Yang J."/>
            <person name="Xu C."/>
            <person name="Jia M."/>
            <person name="Peters R.J."/>
            <person name="Huang L."/>
            <person name="Gao W."/>
        </authorList>
    </citation>
    <scope>NUCLEOTIDE SEQUENCE [LARGE SCALE GENOMIC DNA]</scope>
    <source>
        <strain evidence="3">cv. XIE 37</strain>
        <tissue evidence="2">Leaf</tissue>
    </source>
</reference>
<evidence type="ECO:0000256" key="1">
    <source>
        <dbReference type="SAM" id="MobiDB-lite"/>
    </source>
</evidence>
<dbReference type="InParanoid" id="A0A7J7CNX0"/>
<keyword evidence="3" id="KW-1185">Reference proteome</keyword>
<dbReference type="Proteomes" id="UP000593562">
    <property type="component" value="Unassembled WGS sequence"/>
</dbReference>
<feature type="compositionally biased region" description="Basic residues" evidence="1">
    <location>
        <begin position="19"/>
        <end position="30"/>
    </location>
</feature>
<name>A0A7J7CNX0_TRIWF</name>
<organism evidence="2 3">
    <name type="scientific">Tripterygium wilfordii</name>
    <name type="common">Thunder God vine</name>
    <dbReference type="NCBI Taxonomy" id="458696"/>
    <lineage>
        <taxon>Eukaryota</taxon>
        <taxon>Viridiplantae</taxon>
        <taxon>Streptophyta</taxon>
        <taxon>Embryophyta</taxon>
        <taxon>Tracheophyta</taxon>
        <taxon>Spermatophyta</taxon>
        <taxon>Magnoliopsida</taxon>
        <taxon>eudicotyledons</taxon>
        <taxon>Gunneridae</taxon>
        <taxon>Pentapetalae</taxon>
        <taxon>rosids</taxon>
        <taxon>fabids</taxon>
        <taxon>Celastrales</taxon>
        <taxon>Celastraceae</taxon>
        <taxon>Tripterygium</taxon>
    </lineage>
</organism>
<gene>
    <name evidence="2" type="ORF">HS088_TW15G01213</name>
</gene>
<feature type="compositionally biased region" description="Low complexity" evidence="1">
    <location>
        <begin position="46"/>
        <end position="55"/>
    </location>
</feature>
<comment type="caution">
    <text evidence="2">The sequence shown here is derived from an EMBL/GenBank/DDBJ whole genome shotgun (WGS) entry which is preliminary data.</text>
</comment>
<sequence length="207" mass="22813">MERKKTSISPPLTSEWKFRSQKGFHPKGKTKPMNLLNHKKSLKVQNSSSTTTAKANTTVISTKSSTSSNNSNIGSSVSNNAIYSSPAANGIKQETQISLDDAYRPDLSHCIGEVEAGTSQFNQLCPFPSGFDQLPLVQEGMELHRPVGFSSGTSNLELTEFERLKVERQISASFYAMNGVNEFLENIAYDPSDSFWDLSAFQLFCPT</sequence>
<feature type="region of interest" description="Disordered" evidence="1">
    <location>
        <begin position="1"/>
        <end position="55"/>
    </location>
</feature>
<dbReference type="EMBL" id="JAAARO010000015">
    <property type="protein sequence ID" value="KAF5735698.1"/>
    <property type="molecule type" value="Genomic_DNA"/>
</dbReference>
<accession>A0A7J7CNX0</accession>
<proteinExistence type="predicted"/>
<dbReference type="AlphaFoldDB" id="A0A7J7CNX0"/>
<evidence type="ECO:0000313" key="2">
    <source>
        <dbReference type="EMBL" id="KAF5735698.1"/>
    </source>
</evidence>
<evidence type="ECO:0000313" key="3">
    <source>
        <dbReference type="Proteomes" id="UP000593562"/>
    </source>
</evidence>
<protein>
    <submittedName>
        <fullName evidence="2">Putative DNA binding protein</fullName>
    </submittedName>
</protein>